<keyword evidence="4" id="KW-0808">Transferase</keyword>
<feature type="domain" description="Glycosyl transferase family 1" evidence="1">
    <location>
        <begin position="179"/>
        <end position="333"/>
    </location>
</feature>
<dbReference type="GO" id="GO:1901135">
    <property type="term" value="P:carbohydrate derivative metabolic process"/>
    <property type="evidence" value="ECO:0007669"/>
    <property type="project" value="UniProtKB-ARBA"/>
</dbReference>
<evidence type="ECO:0000259" key="2">
    <source>
        <dbReference type="Pfam" id="PF13439"/>
    </source>
</evidence>
<dbReference type="Gene3D" id="3.40.50.2000">
    <property type="entry name" value="Glycogen Phosphorylase B"/>
    <property type="match status" value="2"/>
</dbReference>
<dbReference type="Proteomes" id="UP000254123">
    <property type="component" value="Unassembled WGS sequence"/>
</dbReference>
<dbReference type="EMBL" id="UGVC01000001">
    <property type="protein sequence ID" value="SUD91801.1"/>
    <property type="molecule type" value="Genomic_DNA"/>
</dbReference>
<evidence type="ECO:0000259" key="1">
    <source>
        <dbReference type="Pfam" id="PF00534"/>
    </source>
</evidence>
<dbReference type="Pfam" id="PF13439">
    <property type="entry name" value="Glyco_transf_4"/>
    <property type="match status" value="1"/>
</dbReference>
<accession>A0A379LPR9</accession>
<dbReference type="EC" id="2.4.1.52" evidence="4"/>
<dbReference type="Pfam" id="PF00534">
    <property type="entry name" value="Glycos_transf_1"/>
    <property type="match status" value="1"/>
</dbReference>
<dbReference type="PANTHER" id="PTHR12526:SF630">
    <property type="entry name" value="GLYCOSYLTRANSFERASE"/>
    <property type="match status" value="1"/>
</dbReference>
<dbReference type="SUPFAM" id="SSF53756">
    <property type="entry name" value="UDP-Glycosyltransferase/glycogen phosphorylase"/>
    <property type="match status" value="1"/>
</dbReference>
<dbReference type="EMBL" id="UGVC01000011">
    <property type="protein sequence ID" value="SUD98985.1"/>
    <property type="molecule type" value="Genomic_DNA"/>
</dbReference>
<protein>
    <submittedName>
        <fullName evidence="4">Probable poly(Glycerol-phosphate) alpha-glucosyltransferase</fullName>
        <ecNumber evidence="4">2.4.1.52</ecNumber>
    </submittedName>
</protein>
<dbReference type="InterPro" id="IPR001296">
    <property type="entry name" value="Glyco_trans_1"/>
</dbReference>
<dbReference type="STRING" id="1123034.GCA_000685805_02559"/>
<keyword evidence="4" id="KW-0328">Glycosyltransferase</keyword>
<evidence type="ECO:0000313" key="3">
    <source>
        <dbReference type="EMBL" id="SUD91801.1"/>
    </source>
</evidence>
<evidence type="ECO:0000313" key="4">
    <source>
        <dbReference type="EMBL" id="SUD98903.1"/>
    </source>
</evidence>
<evidence type="ECO:0000313" key="5">
    <source>
        <dbReference type="EMBL" id="SUD98985.1"/>
    </source>
</evidence>
<dbReference type="EMBL" id="UGVC01000008">
    <property type="protein sequence ID" value="SUD98903.1"/>
    <property type="molecule type" value="Genomic_DNA"/>
</dbReference>
<dbReference type="CDD" id="cd03820">
    <property type="entry name" value="GT4_AmsD-like"/>
    <property type="match status" value="1"/>
</dbReference>
<gene>
    <name evidence="4" type="primary">tagE_3</name>
    <name evidence="3" type="synonym">tagE_2</name>
    <name evidence="5" type="synonym">tagE_5</name>
    <name evidence="3" type="ORF">NCTC10526_02173</name>
    <name evidence="4" type="ORF">NCTC10526_02892</name>
    <name evidence="5" type="ORF">NCTC10526_02974</name>
</gene>
<feature type="domain" description="Glycosyltransferase subfamily 4-like N-terminal" evidence="2">
    <location>
        <begin position="14"/>
        <end position="169"/>
    </location>
</feature>
<organism evidence="4 6">
    <name type="scientific">Psychrobacter phenylpyruvicus</name>
    <dbReference type="NCBI Taxonomy" id="29432"/>
    <lineage>
        <taxon>Bacteria</taxon>
        <taxon>Pseudomonadati</taxon>
        <taxon>Pseudomonadota</taxon>
        <taxon>Gammaproteobacteria</taxon>
        <taxon>Moraxellales</taxon>
        <taxon>Moraxellaceae</taxon>
        <taxon>Psychrobacter</taxon>
    </lineage>
</organism>
<dbReference type="PANTHER" id="PTHR12526">
    <property type="entry name" value="GLYCOSYLTRANSFERASE"/>
    <property type="match status" value="1"/>
</dbReference>
<sequence>MRNICFMTGNLSNPGGTERVGSIIANGLASKGYNIVFASISGGSEPFFPLDSSIKTVTLLKKPGKLIYRTPFLISSIRKMLIAEDIDILIVIESMATLFTLPATINLNIRHICWEHFNFTVDLGKYGRRLARQLAAIYCDAIVTLTERDEGLWKKNTLHNNQIVTIPNPSPYKPQYYDKSENKIALAVGRLTKQKGFDYLLQIWSIISKGQNDWQLIIVGDGENRKDLLSFIQTHNLEASVSIVGNTNDISYYYKIANILCMSSRYEGFPMVLLEALSFGLPVVSFDCNTGPSEILENTGSILVPPGDITTFASELNSLMLNQPRRIEISKKSVKKSKQYQPERIIDMWVNLIQNIN</sequence>
<evidence type="ECO:0000313" key="6">
    <source>
        <dbReference type="Proteomes" id="UP000254123"/>
    </source>
</evidence>
<dbReference type="InterPro" id="IPR028098">
    <property type="entry name" value="Glyco_trans_4-like_N"/>
</dbReference>
<name>A0A379LPR9_9GAMM</name>
<dbReference type="AlphaFoldDB" id="A0A379LPR9"/>
<dbReference type="RefSeq" id="WP_028859963.1">
    <property type="nucleotide sequence ID" value="NZ_CAJHAQ010000001.1"/>
</dbReference>
<reference evidence="4 6" key="1">
    <citation type="submission" date="2018-06" db="EMBL/GenBank/DDBJ databases">
        <authorList>
            <consortium name="Pathogen Informatics"/>
            <person name="Doyle S."/>
        </authorList>
    </citation>
    <scope>NUCLEOTIDE SEQUENCE [LARGE SCALE GENOMIC DNA]</scope>
    <source>
        <strain evidence="4 6">NCTC10526</strain>
    </source>
</reference>
<keyword evidence="6" id="KW-1185">Reference proteome</keyword>
<dbReference type="GO" id="GO:0047265">
    <property type="term" value="F:poly(glycerol-phosphate) alpha-glucosyltransferase activity"/>
    <property type="evidence" value="ECO:0007669"/>
    <property type="project" value="UniProtKB-EC"/>
</dbReference>
<proteinExistence type="predicted"/>